<feature type="non-terminal residue" evidence="2">
    <location>
        <position position="107"/>
    </location>
</feature>
<accession>A0ABQ5IR08</accession>
<feature type="compositionally biased region" description="Low complexity" evidence="1">
    <location>
        <begin position="24"/>
        <end position="39"/>
    </location>
</feature>
<gene>
    <name evidence="2" type="ORF">Tco_1112957</name>
</gene>
<reference evidence="2" key="1">
    <citation type="journal article" date="2022" name="Int. J. Mol. Sci.">
        <title>Draft Genome of Tanacetum Coccineum: Genomic Comparison of Closely Related Tanacetum-Family Plants.</title>
        <authorList>
            <person name="Yamashiro T."/>
            <person name="Shiraishi A."/>
            <person name="Nakayama K."/>
            <person name="Satake H."/>
        </authorList>
    </citation>
    <scope>NUCLEOTIDE SEQUENCE</scope>
</reference>
<feature type="region of interest" description="Disordered" evidence="1">
    <location>
        <begin position="24"/>
        <end position="43"/>
    </location>
</feature>
<evidence type="ECO:0000256" key="1">
    <source>
        <dbReference type="SAM" id="MobiDB-lite"/>
    </source>
</evidence>
<keyword evidence="3" id="KW-1185">Reference proteome</keyword>
<comment type="caution">
    <text evidence="2">The sequence shown here is derived from an EMBL/GenBank/DDBJ whole genome shotgun (WGS) entry which is preliminary data.</text>
</comment>
<evidence type="ECO:0000313" key="2">
    <source>
        <dbReference type="EMBL" id="GJU02619.1"/>
    </source>
</evidence>
<dbReference type="EMBL" id="BQNB010021078">
    <property type="protein sequence ID" value="GJU02619.1"/>
    <property type="molecule type" value="Genomic_DNA"/>
</dbReference>
<proteinExistence type="predicted"/>
<protein>
    <submittedName>
        <fullName evidence="2">Uncharacterized protein</fullName>
    </submittedName>
</protein>
<reference evidence="2" key="2">
    <citation type="submission" date="2022-01" db="EMBL/GenBank/DDBJ databases">
        <authorList>
            <person name="Yamashiro T."/>
            <person name="Shiraishi A."/>
            <person name="Satake H."/>
            <person name="Nakayama K."/>
        </authorList>
    </citation>
    <scope>NUCLEOTIDE SEQUENCE</scope>
</reference>
<organism evidence="2 3">
    <name type="scientific">Tanacetum coccineum</name>
    <dbReference type="NCBI Taxonomy" id="301880"/>
    <lineage>
        <taxon>Eukaryota</taxon>
        <taxon>Viridiplantae</taxon>
        <taxon>Streptophyta</taxon>
        <taxon>Embryophyta</taxon>
        <taxon>Tracheophyta</taxon>
        <taxon>Spermatophyta</taxon>
        <taxon>Magnoliopsida</taxon>
        <taxon>eudicotyledons</taxon>
        <taxon>Gunneridae</taxon>
        <taxon>Pentapetalae</taxon>
        <taxon>asterids</taxon>
        <taxon>campanulids</taxon>
        <taxon>Asterales</taxon>
        <taxon>Asteraceae</taxon>
        <taxon>Asteroideae</taxon>
        <taxon>Anthemideae</taxon>
        <taxon>Anthemidinae</taxon>
        <taxon>Tanacetum</taxon>
    </lineage>
</organism>
<name>A0ABQ5IR08_9ASTR</name>
<dbReference type="Proteomes" id="UP001151760">
    <property type="component" value="Unassembled WGS sequence"/>
</dbReference>
<sequence>MMGPVHNNTLNKLLSKLLQHLDNLNVSGSSTSHGSTSHGPSGGPVAYHSGPYGYYAPSLAQPIGAPLGFSYQPTQSDSSGHMDTSGQATVLPYAFTMGTLHDPASGA</sequence>
<evidence type="ECO:0000313" key="3">
    <source>
        <dbReference type="Proteomes" id="UP001151760"/>
    </source>
</evidence>